<dbReference type="SUPFAM" id="SSF54001">
    <property type="entry name" value="Cysteine proteinases"/>
    <property type="match status" value="1"/>
</dbReference>
<feature type="active site" evidence="5">
    <location>
        <position position="345"/>
    </location>
</feature>
<dbReference type="InterPro" id="IPR001300">
    <property type="entry name" value="Peptidase_C2_calpain_cat"/>
</dbReference>
<gene>
    <name evidence="7" type="ORF">S7711_04522</name>
</gene>
<dbReference type="Pfam" id="PF25435">
    <property type="entry name" value="PalB_C"/>
    <property type="match status" value="1"/>
</dbReference>
<dbReference type="GO" id="GO:0006508">
    <property type="term" value="P:proteolysis"/>
    <property type="evidence" value="ECO:0007669"/>
    <property type="project" value="UniProtKB-KW"/>
</dbReference>
<dbReference type="SMART" id="SM00720">
    <property type="entry name" value="calpain_III"/>
    <property type="match status" value="1"/>
</dbReference>
<dbReference type="InterPro" id="IPR038765">
    <property type="entry name" value="Papain-like_cys_pep_sf"/>
</dbReference>
<dbReference type="SUPFAM" id="SSF49758">
    <property type="entry name" value="Calpain large subunit, middle domain (domain III)"/>
    <property type="match status" value="2"/>
</dbReference>
<keyword evidence="3 5" id="KW-0378">Hydrolase</keyword>
<dbReference type="AlphaFoldDB" id="A0A084APP0"/>
<name>A0A084APP0_STACB</name>
<dbReference type="InterPro" id="IPR036213">
    <property type="entry name" value="Calpain_III_sf"/>
</dbReference>
<dbReference type="HOGENOM" id="CLU_006770_1_0_1"/>
<keyword evidence="2 5" id="KW-0645">Protease</keyword>
<dbReference type="Pfam" id="PF00648">
    <property type="entry name" value="Peptidase_C2"/>
    <property type="match status" value="1"/>
</dbReference>
<proteinExistence type="inferred from homology"/>
<evidence type="ECO:0000256" key="3">
    <source>
        <dbReference type="ARBA" id="ARBA00022801"/>
    </source>
</evidence>
<evidence type="ECO:0000256" key="2">
    <source>
        <dbReference type="ARBA" id="ARBA00022670"/>
    </source>
</evidence>
<dbReference type="SMART" id="SM00230">
    <property type="entry name" value="CysPc"/>
    <property type="match status" value="1"/>
</dbReference>
<dbReference type="InterPro" id="IPR022683">
    <property type="entry name" value="Calpain_III"/>
</dbReference>
<feature type="active site" evidence="5">
    <location>
        <position position="178"/>
    </location>
</feature>
<dbReference type="PANTHER" id="PTHR46143">
    <property type="entry name" value="CALPAIN-7"/>
    <property type="match status" value="1"/>
</dbReference>
<evidence type="ECO:0000313" key="7">
    <source>
        <dbReference type="EMBL" id="KEY67269.1"/>
    </source>
</evidence>
<dbReference type="Proteomes" id="UP000028045">
    <property type="component" value="Unassembled WGS sequence"/>
</dbReference>
<comment type="similarity">
    <text evidence="1">Belongs to the peptidase C2 family. PalB/RIM13 subfamily.</text>
</comment>
<evidence type="ECO:0000256" key="1">
    <source>
        <dbReference type="ARBA" id="ARBA00010193"/>
    </source>
</evidence>
<organism evidence="7 8">
    <name type="scientific">Stachybotrys chartarum (strain CBS 109288 / IBT 7711)</name>
    <name type="common">Toxic black mold</name>
    <name type="synonym">Stilbospora chartarum</name>
    <dbReference type="NCBI Taxonomy" id="1280523"/>
    <lineage>
        <taxon>Eukaryota</taxon>
        <taxon>Fungi</taxon>
        <taxon>Dikarya</taxon>
        <taxon>Ascomycota</taxon>
        <taxon>Pezizomycotina</taxon>
        <taxon>Sordariomycetes</taxon>
        <taxon>Hypocreomycetidae</taxon>
        <taxon>Hypocreales</taxon>
        <taxon>Stachybotryaceae</taxon>
        <taxon>Stachybotrys</taxon>
    </lineage>
</organism>
<dbReference type="PANTHER" id="PTHR46143:SF1">
    <property type="entry name" value="CALPAIN-7"/>
    <property type="match status" value="1"/>
</dbReference>
<evidence type="ECO:0000259" key="6">
    <source>
        <dbReference type="PROSITE" id="PS50203"/>
    </source>
</evidence>
<dbReference type="OrthoDB" id="167576at2759"/>
<feature type="active site" evidence="5">
    <location>
        <position position="365"/>
    </location>
</feature>
<keyword evidence="4 5" id="KW-0788">Thiol protease</keyword>
<dbReference type="InterPro" id="IPR051297">
    <property type="entry name" value="PalB/RIM13"/>
</dbReference>
<protein>
    <recommendedName>
        <fullName evidence="6">Calpain catalytic domain-containing protein</fullName>
    </recommendedName>
</protein>
<evidence type="ECO:0000313" key="8">
    <source>
        <dbReference type="Proteomes" id="UP000028045"/>
    </source>
</evidence>
<evidence type="ECO:0000256" key="5">
    <source>
        <dbReference type="PROSITE-ProRule" id="PRU00239"/>
    </source>
</evidence>
<dbReference type="Gene3D" id="2.60.120.380">
    <property type="match status" value="1"/>
</dbReference>
<evidence type="ECO:0000256" key="4">
    <source>
        <dbReference type="ARBA" id="ARBA00022807"/>
    </source>
</evidence>
<dbReference type="PROSITE" id="PS50203">
    <property type="entry name" value="CALPAIN_CAT"/>
    <property type="match status" value="1"/>
</dbReference>
<accession>A0A084APP0</accession>
<dbReference type="GO" id="GO:0004198">
    <property type="term" value="F:calcium-dependent cysteine-type endopeptidase activity"/>
    <property type="evidence" value="ECO:0007669"/>
    <property type="project" value="InterPro"/>
</dbReference>
<reference evidence="7 8" key="1">
    <citation type="journal article" date="2014" name="BMC Genomics">
        <title>Comparative genome sequencing reveals chemotype-specific gene clusters in the toxigenic black mold Stachybotrys.</title>
        <authorList>
            <person name="Semeiks J."/>
            <person name="Borek D."/>
            <person name="Otwinowski Z."/>
            <person name="Grishin N.V."/>
        </authorList>
    </citation>
    <scope>NUCLEOTIDE SEQUENCE [LARGE SCALE GENOMIC DNA]</scope>
    <source>
        <strain evidence="8">CBS 109288 / IBT 7711</strain>
    </source>
</reference>
<feature type="domain" description="Calpain catalytic" evidence="6">
    <location>
        <begin position="112"/>
        <end position="426"/>
    </location>
</feature>
<sequence length="845" mass="92987">MERKALVSCVAPRTRVLAHQANPQAAESLIAGSRGAEALGHTIQAAELYMQAAGEATKKADATRLRRKCQQLIAHAEHLKGELNQGDGDPILHRSSRLHGNDFPAWTSEPSDAEFQLPPGAEPFVDDAEFSLSPAQEAIFSAWTRPRDLFPSSDDEDDAGFMTSNTTVDLVQDVTTDCSVVAGLSAAVTILTGKQAALASIFYPYDHSAGRPRLSPSGKYIIRLRFNGCERRVVIDDRLPASQSDRTLFVVDRTNPKLIWPALVEKAYLKIRGGYDFPGSNSSTDLWVLMGWIPEQVFLQREDFDLDKTWNRIKTAHESNDLVVTLGTGRTSGEEEEIMGLIGEHDYAVQGLDETGGIRRMLVKNPWCNGPVWRGASWSVAQHLVEAGSAPADSECFESPTTPGSIWVMLEDVVQHFESMYLNWNPRLFPHRQEHHFTWDLPPSYFSSTLVRNPQFSIESRNGGLVWALISRHFVDEELEIARNKAGSMAAVSRRLGFMSILLFDEGGYKVRFNDGAVYRGPYVDSPQTLARFQVAPGRRYTLVLDQQEFPLSSYAFTMSLFSTQPLNAQSAEDRMPHVKEQLGAWTRRTAGGNASSPAYFTNPQYKLLVPRATPVSIFLSIDNHECPVHVDVVWAQGKRVISLRERDLVASSGAYQRGWALADAASVDSGSYTVVCSTFEAGQVASFALRVNSAVPVGLEPLPADVAGMLRTSLPAVTLALAGEEKRRAAVSVTRLSRAWVSVRGAGLQELHRSGRTSPLPMVRISVMRGWGPEQITIATSGHGEFHEPTVALRTPEFDLEPEQIRGGGTWLVLESIGGPGNACKLECEVFSDSQAQIGPWEIL</sequence>
<dbReference type="Gene3D" id="3.90.70.10">
    <property type="entry name" value="Cysteine proteinases"/>
    <property type="match status" value="1"/>
</dbReference>
<keyword evidence="8" id="KW-1185">Reference proteome</keyword>
<dbReference type="EMBL" id="KL648624">
    <property type="protein sequence ID" value="KEY67269.1"/>
    <property type="molecule type" value="Genomic_DNA"/>
</dbReference>